<proteinExistence type="predicted"/>
<sequence length="183" mass="20600">MTEPSRKATKKTAAAKHRWHLAQSDFGVEITDLEYAVMRLDQSFERWQSECMAAVTGIAMSGQENALVHVIHMHEQPKTIRDLLQLTNRQDVANMQYELRKLIKAGLIDKSGSARTGVYYATTTEGARVCEQYALLREAVLLKMAEATAGIKVAAARATACLEQLERVYETSTREVATFHRQR</sequence>
<organism evidence="2 3">
    <name type="scientific">Paraburkholderia acidisoli</name>
    <dbReference type="NCBI Taxonomy" id="2571748"/>
    <lineage>
        <taxon>Bacteria</taxon>
        <taxon>Pseudomonadati</taxon>
        <taxon>Pseudomonadota</taxon>
        <taxon>Betaproteobacteria</taxon>
        <taxon>Burkholderiales</taxon>
        <taxon>Burkholderiaceae</taxon>
        <taxon>Paraburkholderia</taxon>
    </lineage>
</organism>
<dbReference type="GO" id="GO:0003677">
    <property type="term" value="F:DNA binding"/>
    <property type="evidence" value="ECO:0007669"/>
    <property type="project" value="UniProtKB-KW"/>
</dbReference>
<dbReference type="InterPro" id="IPR000835">
    <property type="entry name" value="HTH_MarR-typ"/>
</dbReference>
<dbReference type="SUPFAM" id="SSF46785">
    <property type="entry name" value="Winged helix' DNA-binding domain"/>
    <property type="match status" value="1"/>
</dbReference>
<accession>A0A7Z2GRL0</accession>
<dbReference type="Proteomes" id="UP000433577">
    <property type="component" value="Chromosome 4"/>
</dbReference>
<dbReference type="RefSeq" id="WP_158958244.1">
    <property type="nucleotide sequence ID" value="NZ_CP046916.1"/>
</dbReference>
<evidence type="ECO:0000259" key="1">
    <source>
        <dbReference type="Pfam" id="PF13463"/>
    </source>
</evidence>
<feature type="domain" description="HTH marR-type" evidence="1">
    <location>
        <begin position="60"/>
        <end position="123"/>
    </location>
</feature>
<dbReference type="Pfam" id="PF13463">
    <property type="entry name" value="HTH_27"/>
    <property type="match status" value="1"/>
</dbReference>
<dbReference type="KEGG" id="pacs:FAZ98_33550"/>
<evidence type="ECO:0000313" key="2">
    <source>
        <dbReference type="EMBL" id="QGZ66677.1"/>
    </source>
</evidence>
<evidence type="ECO:0000313" key="3">
    <source>
        <dbReference type="Proteomes" id="UP000433577"/>
    </source>
</evidence>
<dbReference type="GO" id="GO:0003700">
    <property type="term" value="F:DNA-binding transcription factor activity"/>
    <property type="evidence" value="ECO:0007669"/>
    <property type="project" value="InterPro"/>
</dbReference>
<dbReference type="EMBL" id="CP046916">
    <property type="protein sequence ID" value="QGZ66677.1"/>
    <property type="molecule type" value="Genomic_DNA"/>
</dbReference>
<name>A0A7Z2GRL0_9BURK</name>
<reference evidence="2 3" key="1">
    <citation type="submission" date="2019-12" db="EMBL/GenBank/DDBJ databases">
        <title>Paraburkholderia acidiphila 7Q-K02 sp. nov and Paraburkholderia acidisoli DHF22 sp. nov., two strains isolated from forest soil.</title>
        <authorList>
            <person name="Gao Z."/>
            <person name="Qiu L."/>
        </authorList>
    </citation>
    <scope>NUCLEOTIDE SEQUENCE [LARGE SCALE GENOMIC DNA]</scope>
    <source>
        <strain evidence="2 3">DHF22</strain>
    </source>
</reference>
<dbReference type="InterPro" id="IPR036388">
    <property type="entry name" value="WH-like_DNA-bd_sf"/>
</dbReference>
<gene>
    <name evidence="2" type="ORF">FAZ98_33550</name>
</gene>
<keyword evidence="3" id="KW-1185">Reference proteome</keyword>
<dbReference type="Gene3D" id="1.10.10.10">
    <property type="entry name" value="Winged helix-like DNA-binding domain superfamily/Winged helix DNA-binding domain"/>
    <property type="match status" value="1"/>
</dbReference>
<dbReference type="InterPro" id="IPR036390">
    <property type="entry name" value="WH_DNA-bd_sf"/>
</dbReference>
<dbReference type="AlphaFoldDB" id="A0A7Z2GRL0"/>
<protein>
    <submittedName>
        <fullName evidence="2">Winged helix DNA-binding protein</fullName>
    </submittedName>
</protein>
<keyword evidence="2" id="KW-0238">DNA-binding</keyword>
<dbReference type="OrthoDB" id="6622112at2"/>